<dbReference type="PATRIC" id="fig|1126833.4.peg.4185"/>
<dbReference type="Proteomes" id="UP000032633">
    <property type="component" value="Chromosome"/>
</dbReference>
<evidence type="ECO:0000313" key="2">
    <source>
        <dbReference type="Proteomes" id="UP000032633"/>
    </source>
</evidence>
<dbReference type="EMBL" id="CP011058">
    <property type="protein sequence ID" value="AJY76268.1"/>
    <property type="molecule type" value="Genomic_DNA"/>
</dbReference>
<sequence>MKKINLEKLIRYDINYYFDCIKTKIFHYCLYLGAPIDWLLYNSYENTKNIYNQIVLNKNPYWAYKTNCINIEDLNKISIKLESRLVNEFDNALSYFEKKINKGEVLLIKCDEYFLPHREWVYKQKHTQHYVFISGYDYTNTTKKLHIIDDGYPDFSGYSYDINIIENSYSKEIIRPTYQINDLDKHFTEEIIIKYREYFMNVEDDLSLYEEIVNYFYDIDCQSDRDSDFLFYFVHAVSLLSGSRLIFIRFLYLFNESSCSDLINELIDCSKKLSILKFFIKRYSISFEENDKKEIINKCKELKVKEGKIYEMLRENSMNHFKKNII</sequence>
<name>A0A0D5NMW9_9BACL</name>
<dbReference type="OrthoDB" id="2553908at2"/>
<dbReference type="HOGENOM" id="CLU_920838_0_0_9"/>
<keyword evidence="2" id="KW-1185">Reference proteome</keyword>
<gene>
    <name evidence="1" type="ORF">VN24_19015</name>
</gene>
<reference evidence="1 2" key="1">
    <citation type="journal article" date="2015" name="J. Biotechnol.">
        <title>Complete genome sequence of Paenibacillus beijingensis 7188(T) (=DSM 24997(T)), a novel rhizobacterium from jujube garden soil.</title>
        <authorList>
            <person name="Kwak Y."/>
            <person name="Shin J.H."/>
        </authorList>
    </citation>
    <scope>NUCLEOTIDE SEQUENCE [LARGE SCALE GENOMIC DNA]</scope>
    <source>
        <strain evidence="1 2">DSM 24997</strain>
    </source>
</reference>
<organism evidence="1 2">
    <name type="scientific">Paenibacillus beijingensis</name>
    <dbReference type="NCBI Taxonomy" id="1126833"/>
    <lineage>
        <taxon>Bacteria</taxon>
        <taxon>Bacillati</taxon>
        <taxon>Bacillota</taxon>
        <taxon>Bacilli</taxon>
        <taxon>Bacillales</taxon>
        <taxon>Paenibacillaceae</taxon>
        <taxon>Paenibacillus</taxon>
    </lineage>
</organism>
<evidence type="ECO:0000313" key="1">
    <source>
        <dbReference type="EMBL" id="AJY76268.1"/>
    </source>
</evidence>
<reference evidence="2" key="2">
    <citation type="submission" date="2015-03" db="EMBL/GenBank/DDBJ databases">
        <title>Genome sequence of Paenibacillus beijingensis strain DSM 24997T.</title>
        <authorList>
            <person name="Kwak Y."/>
            <person name="Shin J.-H."/>
        </authorList>
    </citation>
    <scope>NUCLEOTIDE SEQUENCE [LARGE SCALE GENOMIC DNA]</scope>
    <source>
        <strain evidence="2">DSM 24997</strain>
    </source>
</reference>
<accession>A0A0D5NMW9</accession>
<protein>
    <recommendedName>
        <fullName evidence="3">Butirosin biosynthesis protein H N-terminal domain-containing protein</fullName>
    </recommendedName>
</protein>
<proteinExistence type="predicted"/>
<evidence type="ECO:0008006" key="3">
    <source>
        <dbReference type="Google" id="ProtNLM"/>
    </source>
</evidence>
<dbReference type="KEGG" id="pbj:VN24_19015"/>
<dbReference type="RefSeq" id="WP_045671696.1">
    <property type="nucleotide sequence ID" value="NZ_CP011058.1"/>
</dbReference>
<dbReference type="AlphaFoldDB" id="A0A0D5NMW9"/>
<dbReference type="STRING" id="1126833.VN24_19015"/>